<comment type="function">
    <text evidence="2 11">Catalyzes a salvage reaction resulting in the formation of AMP, that is energically less costly than de novo synthesis.</text>
</comment>
<dbReference type="PANTHER" id="PTHR32315">
    <property type="entry name" value="ADENINE PHOSPHORIBOSYLTRANSFERASE"/>
    <property type="match status" value="1"/>
</dbReference>
<dbReference type="GO" id="GO:0006168">
    <property type="term" value="P:adenine salvage"/>
    <property type="evidence" value="ECO:0007669"/>
    <property type="project" value="InterPro"/>
</dbReference>
<dbReference type="CDD" id="cd06223">
    <property type="entry name" value="PRTases_typeI"/>
    <property type="match status" value="1"/>
</dbReference>
<dbReference type="HAMAP" id="MF_00004">
    <property type="entry name" value="Aden_phosphoribosyltr"/>
    <property type="match status" value="1"/>
</dbReference>
<dbReference type="GO" id="GO:0016208">
    <property type="term" value="F:AMP binding"/>
    <property type="evidence" value="ECO:0007669"/>
    <property type="project" value="TreeGrafter"/>
</dbReference>
<evidence type="ECO:0000256" key="9">
    <source>
        <dbReference type="ARBA" id="ARBA00022679"/>
    </source>
</evidence>
<evidence type="ECO:0000256" key="10">
    <source>
        <dbReference type="ARBA" id="ARBA00022726"/>
    </source>
</evidence>
<dbReference type="AlphaFoldDB" id="A0A2W7HYF5"/>
<comment type="similarity">
    <text evidence="5 11">Belongs to the purine/pyrimidine phosphoribosyltransferase family.</text>
</comment>
<comment type="catalytic activity">
    <reaction evidence="1 11">
        <text>AMP + diphosphate = 5-phospho-alpha-D-ribose 1-diphosphate + adenine</text>
        <dbReference type="Rhea" id="RHEA:16609"/>
        <dbReference type="ChEBI" id="CHEBI:16708"/>
        <dbReference type="ChEBI" id="CHEBI:33019"/>
        <dbReference type="ChEBI" id="CHEBI:58017"/>
        <dbReference type="ChEBI" id="CHEBI:456215"/>
        <dbReference type="EC" id="2.4.2.7"/>
    </reaction>
</comment>
<feature type="domain" description="Phosphoribosyltransferase" evidence="12">
    <location>
        <begin position="35"/>
        <end position="147"/>
    </location>
</feature>
<evidence type="ECO:0000313" key="14">
    <source>
        <dbReference type="Proteomes" id="UP000249542"/>
    </source>
</evidence>
<evidence type="ECO:0000256" key="3">
    <source>
        <dbReference type="ARBA" id="ARBA00004496"/>
    </source>
</evidence>
<evidence type="ECO:0000256" key="7">
    <source>
        <dbReference type="ARBA" id="ARBA00022490"/>
    </source>
</evidence>
<dbReference type="UniPathway" id="UPA00588">
    <property type="reaction ID" value="UER00646"/>
</dbReference>
<dbReference type="GO" id="GO:0002055">
    <property type="term" value="F:adenine binding"/>
    <property type="evidence" value="ECO:0007669"/>
    <property type="project" value="TreeGrafter"/>
</dbReference>
<evidence type="ECO:0000259" key="12">
    <source>
        <dbReference type="Pfam" id="PF00156"/>
    </source>
</evidence>
<keyword evidence="10 11" id="KW-0660">Purine salvage</keyword>
<dbReference type="GO" id="GO:0006166">
    <property type="term" value="P:purine ribonucleoside salvage"/>
    <property type="evidence" value="ECO:0007669"/>
    <property type="project" value="UniProtKB-UniRule"/>
</dbReference>
<dbReference type="GO" id="GO:0003999">
    <property type="term" value="F:adenine phosphoribosyltransferase activity"/>
    <property type="evidence" value="ECO:0007669"/>
    <property type="project" value="UniProtKB-UniRule"/>
</dbReference>
<keyword evidence="7 11" id="KW-0963">Cytoplasm</keyword>
<comment type="subunit">
    <text evidence="11">Homodimer.</text>
</comment>
<dbReference type="NCBIfam" id="NF002634">
    <property type="entry name" value="PRK02304.1-3"/>
    <property type="match status" value="1"/>
</dbReference>
<dbReference type="Proteomes" id="UP000249542">
    <property type="component" value="Unassembled WGS sequence"/>
</dbReference>
<dbReference type="PANTHER" id="PTHR32315:SF3">
    <property type="entry name" value="ADENINE PHOSPHORIBOSYLTRANSFERASE"/>
    <property type="match status" value="1"/>
</dbReference>
<comment type="caution">
    <text evidence="13">The sequence shown here is derived from an EMBL/GenBank/DDBJ whole genome shotgun (WGS) entry which is preliminary data.</text>
</comment>
<keyword evidence="8 11" id="KW-0328">Glycosyltransferase</keyword>
<evidence type="ECO:0000256" key="8">
    <source>
        <dbReference type="ARBA" id="ARBA00022676"/>
    </source>
</evidence>
<dbReference type="InterPro" id="IPR050054">
    <property type="entry name" value="UPRTase/APRTase"/>
</dbReference>
<evidence type="ECO:0000313" key="13">
    <source>
        <dbReference type="EMBL" id="PZW39616.1"/>
    </source>
</evidence>
<evidence type="ECO:0000256" key="2">
    <source>
        <dbReference type="ARBA" id="ARBA00003968"/>
    </source>
</evidence>
<dbReference type="GO" id="GO:0005737">
    <property type="term" value="C:cytoplasm"/>
    <property type="evidence" value="ECO:0007669"/>
    <property type="project" value="UniProtKB-SubCell"/>
</dbReference>
<evidence type="ECO:0000256" key="5">
    <source>
        <dbReference type="ARBA" id="ARBA00008391"/>
    </source>
</evidence>
<dbReference type="InterPro" id="IPR000836">
    <property type="entry name" value="PRTase_dom"/>
</dbReference>
<dbReference type="InterPro" id="IPR005764">
    <property type="entry name" value="Ade_phspho_trans"/>
</dbReference>
<name>A0A2W7HYF5_9FLAO</name>
<dbReference type="NCBIfam" id="TIGR01090">
    <property type="entry name" value="apt"/>
    <property type="match status" value="1"/>
</dbReference>
<protein>
    <recommendedName>
        <fullName evidence="6 11">Adenine phosphoribosyltransferase</fullName>
        <shortName evidence="11">APRT</shortName>
        <ecNumber evidence="6 11">2.4.2.7</ecNumber>
    </recommendedName>
</protein>
<dbReference type="RefSeq" id="WP_111541268.1">
    <property type="nucleotide sequence ID" value="NZ_QKYV01000005.1"/>
</dbReference>
<accession>A0A2W7HYF5</accession>
<comment type="pathway">
    <text evidence="4 11">Purine metabolism; AMP biosynthesis via salvage pathway; AMP from adenine: step 1/1.</text>
</comment>
<dbReference type="FunFam" id="3.40.50.2020:FF:000021">
    <property type="entry name" value="Adenine phosphoribosyltransferase"/>
    <property type="match status" value="1"/>
</dbReference>
<organism evidence="13 14">
    <name type="scientific">Mesonia algae</name>
    <dbReference type="NCBI Taxonomy" id="213248"/>
    <lineage>
        <taxon>Bacteria</taxon>
        <taxon>Pseudomonadati</taxon>
        <taxon>Bacteroidota</taxon>
        <taxon>Flavobacteriia</taxon>
        <taxon>Flavobacteriales</taxon>
        <taxon>Flavobacteriaceae</taxon>
        <taxon>Mesonia</taxon>
    </lineage>
</organism>
<evidence type="ECO:0000256" key="4">
    <source>
        <dbReference type="ARBA" id="ARBA00004659"/>
    </source>
</evidence>
<dbReference type="EC" id="2.4.2.7" evidence="6 11"/>
<dbReference type="SUPFAM" id="SSF53271">
    <property type="entry name" value="PRTase-like"/>
    <property type="match status" value="1"/>
</dbReference>
<dbReference type="EMBL" id="QKYV01000005">
    <property type="protein sequence ID" value="PZW39616.1"/>
    <property type="molecule type" value="Genomic_DNA"/>
</dbReference>
<proteinExistence type="inferred from homology"/>
<dbReference type="GO" id="GO:0044209">
    <property type="term" value="P:AMP salvage"/>
    <property type="evidence" value="ECO:0007669"/>
    <property type="project" value="UniProtKB-UniRule"/>
</dbReference>
<keyword evidence="14" id="KW-1185">Reference proteome</keyword>
<dbReference type="InterPro" id="IPR029057">
    <property type="entry name" value="PRTase-like"/>
</dbReference>
<evidence type="ECO:0000256" key="6">
    <source>
        <dbReference type="ARBA" id="ARBA00011893"/>
    </source>
</evidence>
<keyword evidence="9 11" id="KW-0808">Transferase</keyword>
<evidence type="ECO:0000256" key="1">
    <source>
        <dbReference type="ARBA" id="ARBA00000868"/>
    </source>
</evidence>
<dbReference type="Gene3D" id="3.40.50.2020">
    <property type="match status" value="1"/>
</dbReference>
<evidence type="ECO:0000256" key="11">
    <source>
        <dbReference type="HAMAP-Rule" id="MF_00004"/>
    </source>
</evidence>
<reference evidence="13 14" key="1">
    <citation type="submission" date="2018-06" db="EMBL/GenBank/DDBJ databases">
        <title>Genomic Encyclopedia of Archaeal and Bacterial Type Strains, Phase II (KMG-II): from individual species to whole genera.</title>
        <authorList>
            <person name="Goeker M."/>
        </authorList>
    </citation>
    <scope>NUCLEOTIDE SEQUENCE [LARGE SCALE GENOMIC DNA]</scope>
    <source>
        <strain evidence="13 14">DSM 15361</strain>
    </source>
</reference>
<dbReference type="Pfam" id="PF00156">
    <property type="entry name" value="Pribosyltran"/>
    <property type="match status" value="1"/>
</dbReference>
<dbReference type="NCBIfam" id="NF002636">
    <property type="entry name" value="PRK02304.1-5"/>
    <property type="match status" value="1"/>
</dbReference>
<gene>
    <name evidence="11" type="primary">apt</name>
    <name evidence="13" type="ORF">LX95_01977</name>
</gene>
<comment type="subcellular location">
    <subcellularLocation>
        <location evidence="3 11">Cytoplasm</location>
    </subcellularLocation>
</comment>
<sequence length="169" mass="19115">MNIESLVRTIPDFPKKGISYKDITPLLQDYKVMEYCVKKFAEQIDSPIDKVVGIESRGFFFATLLAKELKAGFVPIRKSGKLPYNTLKEPYDLEYGQDELEIHEDAILKGEKVLIHDDVLATGGTAKAACNLVERLEGEIIQCNFLIELTFLEGKNQLEGKEILSLIKY</sequence>